<gene>
    <name evidence="2" type="ORF">QEZ52_03565</name>
</gene>
<evidence type="ECO:0000313" key="2">
    <source>
        <dbReference type="EMBL" id="WZK89643.1"/>
    </source>
</evidence>
<keyword evidence="3" id="KW-1185">Reference proteome</keyword>
<evidence type="ECO:0008006" key="4">
    <source>
        <dbReference type="Google" id="ProtNLM"/>
    </source>
</evidence>
<name>A0ABZ2XUT8_9RHOB</name>
<proteinExistence type="predicted"/>
<protein>
    <recommendedName>
        <fullName evidence="4">Lipoprotein</fullName>
    </recommendedName>
</protein>
<sequence length="228" mass="24315">MIRIFAALVATMLVVGCTPTTPDEPLADLGAFRLGHNIVIADNLQKVPGSRDASKKEWTDALTRAVEERFGQYQGDQLYHFGISIEGYNLATGGVPLVFTPKSVLAVNVTIWDDAAGAKLNSEVEQFTIFETTSAESAVVGSGYTRSKEEQVLGLARNAVGQIEDWMIAQRKAEGWFDSRPGAATDAVVVRPLLVDTLDEDSAPAPDATQPVQDPAANAPLDSAAQNG</sequence>
<evidence type="ECO:0000256" key="1">
    <source>
        <dbReference type="SAM" id="MobiDB-lite"/>
    </source>
</evidence>
<reference evidence="2 3" key="1">
    <citation type="submission" date="2023-04" db="EMBL/GenBank/DDBJ databases">
        <title>Complete genome sequence of Alisedimentitalea scapharcae.</title>
        <authorList>
            <person name="Rong J.-C."/>
            <person name="Yi M.-L."/>
            <person name="Zhao Q."/>
        </authorList>
    </citation>
    <scope>NUCLEOTIDE SEQUENCE [LARGE SCALE GENOMIC DNA]</scope>
    <source>
        <strain evidence="2 3">KCTC 42119</strain>
    </source>
</reference>
<dbReference type="RefSeq" id="WP_406648040.1">
    <property type="nucleotide sequence ID" value="NZ_CP123584.1"/>
</dbReference>
<dbReference type="Proteomes" id="UP001623232">
    <property type="component" value="Chromosome"/>
</dbReference>
<dbReference type="PROSITE" id="PS51257">
    <property type="entry name" value="PROKAR_LIPOPROTEIN"/>
    <property type="match status" value="1"/>
</dbReference>
<feature type="region of interest" description="Disordered" evidence="1">
    <location>
        <begin position="199"/>
        <end position="228"/>
    </location>
</feature>
<organism evidence="2 3">
    <name type="scientific">Aliisedimentitalea scapharcae</name>
    <dbReference type="NCBI Taxonomy" id="1524259"/>
    <lineage>
        <taxon>Bacteria</taxon>
        <taxon>Pseudomonadati</taxon>
        <taxon>Pseudomonadota</taxon>
        <taxon>Alphaproteobacteria</taxon>
        <taxon>Rhodobacterales</taxon>
        <taxon>Roseobacteraceae</taxon>
        <taxon>Aliisedimentitalea</taxon>
    </lineage>
</organism>
<accession>A0ABZ2XUT8</accession>
<dbReference type="EMBL" id="CP123584">
    <property type="protein sequence ID" value="WZK89643.1"/>
    <property type="molecule type" value="Genomic_DNA"/>
</dbReference>
<evidence type="ECO:0000313" key="3">
    <source>
        <dbReference type="Proteomes" id="UP001623232"/>
    </source>
</evidence>